<keyword evidence="1" id="KW-0808">Transferase</keyword>
<dbReference type="EMBL" id="BQNB010008738">
    <property type="protein sequence ID" value="GJS53612.1"/>
    <property type="molecule type" value="Genomic_DNA"/>
</dbReference>
<reference evidence="1" key="1">
    <citation type="journal article" date="2022" name="Int. J. Mol. Sci.">
        <title>Draft Genome of Tanacetum Coccineum: Genomic Comparison of Closely Related Tanacetum-Family Plants.</title>
        <authorList>
            <person name="Yamashiro T."/>
            <person name="Shiraishi A."/>
            <person name="Nakayama K."/>
            <person name="Satake H."/>
        </authorList>
    </citation>
    <scope>NUCLEOTIDE SEQUENCE</scope>
</reference>
<name>A0ABQ4WL18_9ASTR</name>
<keyword evidence="2" id="KW-1185">Reference proteome</keyword>
<organism evidence="1 2">
    <name type="scientific">Tanacetum coccineum</name>
    <dbReference type="NCBI Taxonomy" id="301880"/>
    <lineage>
        <taxon>Eukaryota</taxon>
        <taxon>Viridiplantae</taxon>
        <taxon>Streptophyta</taxon>
        <taxon>Embryophyta</taxon>
        <taxon>Tracheophyta</taxon>
        <taxon>Spermatophyta</taxon>
        <taxon>Magnoliopsida</taxon>
        <taxon>eudicotyledons</taxon>
        <taxon>Gunneridae</taxon>
        <taxon>Pentapetalae</taxon>
        <taxon>asterids</taxon>
        <taxon>campanulids</taxon>
        <taxon>Asterales</taxon>
        <taxon>Asteraceae</taxon>
        <taxon>Asteroideae</taxon>
        <taxon>Anthemideae</taxon>
        <taxon>Anthemidinae</taxon>
        <taxon>Tanacetum</taxon>
    </lineage>
</organism>
<dbReference type="PANTHER" id="PTHR45835">
    <property type="entry name" value="YALI0A06105P"/>
    <property type="match status" value="1"/>
</dbReference>
<proteinExistence type="predicted"/>
<dbReference type="InterPro" id="IPR012337">
    <property type="entry name" value="RNaseH-like_sf"/>
</dbReference>
<comment type="caution">
    <text evidence="1">The sequence shown here is derived from an EMBL/GenBank/DDBJ whole genome shotgun (WGS) entry which is preliminary data.</text>
</comment>
<reference evidence="1" key="2">
    <citation type="submission" date="2022-01" db="EMBL/GenBank/DDBJ databases">
        <authorList>
            <person name="Yamashiro T."/>
            <person name="Shiraishi A."/>
            <person name="Satake H."/>
            <person name="Nakayama K."/>
        </authorList>
    </citation>
    <scope>NUCLEOTIDE SEQUENCE</scope>
</reference>
<dbReference type="Proteomes" id="UP001151760">
    <property type="component" value="Unassembled WGS sequence"/>
</dbReference>
<gene>
    <name evidence="1" type="ORF">Tco_0626974</name>
</gene>
<evidence type="ECO:0000313" key="2">
    <source>
        <dbReference type="Proteomes" id="UP001151760"/>
    </source>
</evidence>
<dbReference type="InterPro" id="IPR036397">
    <property type="entry name" value="RNaseH_sf"/>
</dbReference>
<accession>A0ABQ4WL18</accession>
<sequence length="181" mass="21000">MECDTQLPKTSTGQDTIWVIVDRLTKSAHFLPMKETDLMEKLTRWYLKEVVSRHGMPVLIISYPVRDRQKSYADKRRKPLEFQVEDKVMLKVSPWKGVICFVKRGKLNPRYIGPSKILSKFTWEREDQFQKKYPHLFSKSLTAPDSMLGLKRLHGFLEVTAAQVHNENYAKCAAGGRITTV</sequence>
<dbReference type="Gene3D" id="3.30.420.10">
    <property type="entry name" value="Ribonuclease H-like superfamily/Ribonuclease H"/>
    <property type="match status" value="1"/>
</dbReference>
<protein>
    <submittedName>
        <fullName evidence="1">Reverse transcriptase domain-containing protein</fullName>
    </submittedName>
</protein>
<dbReference type="GO" id="GO:0003964">
    <property type="term" value="F:RNA-directed DNA polymerase activity"/>
    <property type="evidence" value="ECO:0007669"/>
    <property type="project" value="UniProtKB-KW"/>
</dbReference>
<keyword evidence="1" id="KW-0695">RNA-directed DNA polymerase</keyword>
<dbReference type="PANTHER" id="PTHR45835:SF103">
    <property type="entry name" value="RNA-DIRECTED DNA POLYMERASE"/>
    <property type="match status" value="1"/>
</dbReference>
<dbReference type="SUPFAM" id="SSF53098">
    <property type="entry name" value="Ribonuclease H-like"/>
    <property type="match status" value="1"/>
</dbReference>
<evidence type="ECO:0000313" key="1">
    <source>
        <dbReference type="EMBL" id="GJS53612.1"/>
    </source>
</evidence>
<keyword evidence="1" id="KW-0548">Nucleotidyltransferase</keyword>